<evidence type="ECO:0000256" key="2">
    <source>
        <dbReference type="ARBA" id="ARBA00022803"/>
    </source>
</evidence>
<comment type="caution">
    <text evidence="4">The sequence shown here is derived from an EMBL/GenBank/DDBJ whole genome shotgun (WGS) entry which is preliminary data.</text>
</comment>
<dbReference type="Proteomes" id="UP000664277">
    <property type="component" value="Unassembled WGS sequence"/>
</dbReference>
<accession>A0A8J7P7F8</accession>
<evidence type="ECO:0000313" key="5">
    <source>
        <dbReference type="Proteomes" id="UP000664277"/>
    </source>
</evidence>
<dbReference type="Gene3D" id="1.25.40.10">
    <property type="entry name" value="Tetratricopeptide repeat domain"/>
    <property type="match status" value="1"/>
</dbReference>
<dbReference type="SUPFAM" id="SSF48452">
    <property type="entry name" value="TPR-like"/>
    <property type="match status" value="1"/>
</dbReference>
<reference evidence="4" key="1">
    <citation type="submission" date="2021-02" db="EMBL/GenBank/DDBJ databases">
        <title>Genome-Resolved Metagenomics of a Microbial Community Performing Photosynthetic Biological Nutrient Removal.</title>
        <authorList>
            <person name="Mcdaniel E.A."/>
        </authorList>
    </citation>
    <scope>NUCLEOTIDE SEQUENCE</scope>
    <source>
        <strain evidence="4">UWPOB_OBS1</strain>
    </source>
</reference>
<evidence type="ECO:0000256" key="1">
    <source>
        <dbReference type="ARBA" id="ARBA00022737"/>
    </source>
</evidence>
<dbReference type="EMBL" id="JAFLCK010000007">
    <property type="protein sequence ID" value="MBN8660079.1"/>
    <property type="molecule type" value="Genomic_DNA"/>
</dbReference>
<feature type="repeat" description="TPR" evidence="3">
    <location>
        <begin position="43"/>
        <end position="76"/>
    </location>
</feature>
<dbReference type="InterPro" id="IPR019734">
    <property type="entry name" value="TPR_rpt"/>
</dbReference>
<dbReference type="PANTHER" id="PTHR45641:SF19">
    <property type="entry name" value="NEPHROCYSTIN-3"/>
    <property type="match status" value="1"/>
</dbReference>
<keyword evidence="1" id="KW-0677">Repeat</keyword>
<dbReference type="PROSITE" id="PS50005">
    <property type="entry name" value="TPR"/>
    <property type="match status" value="1"/>
</dbReference>
<protein>
    <submittedName>
        <fullName evidence="4">Tetratricopeptide repeat protein</fullName>
    </submittedName>
</protein>
<dbReference type="SMART" id="SM00028">
    <property type="entry name" value="TPR"/>
    <property type="match status" value="2"/>
</dbReference>
<dbReference type="PANTHER" id="PTHR45641">
    <property type="entry name" value="TETRATRICOPEPTIDE REPEAT PROTEIN (AFU_ORTHOLOGUE AFUA_6G03870)"/>
    <property type="match status" value="1"/>
</dbReference>
<evidence type="ECO:0000313" key="4">
    <source>
        <dbReference type="EMBL" id="MBN8660079.1"/>
    </source>
</evidence>
<dbReference type="InterPro" id="IPR011990">
    <property type="entry name" value="TPR-like_helical_dom_sf"/>
</dbReference>
<gene>
    <name evidence="4" type="ORF">J0M35_06920</name>
</gene>
<proteinExistence type="predicted"/>
<organism evidence="4 5">
    <name type="scientific">Candidatus Obscuribacter phosphatis</name>
    <dbReference type="NCBI Taxonomy" id="1906157"/>
    <lineage>
        <taxon>Bacteria</taxon>
        <taxon>Bacillati</taxon>
        <taxon>Candidatus Melainabacteria</taxon>
        <taxon>Candidatus Obscuribacterales</taxon>
        <taxon>Candidatus Obscuribacteraceae</taxon>
        <taxon>Candidatus Obscuribacter</taxon>
    </lineage>
</organism>
<dbReference type="Pfam" id="PF13424">
    <property type="entry name" value="TPR_12"/>
    <property type="match status" value="1"/>
</dbReference>
<keyword evidence="2 3" id="KW-0802">TPR repeat</keyword>
<dbReference type="AlphaFoldDB" id="A0A8J7P7F8"/>
<sequence length="118" mass="13363">MWERYNLMGQNSMNQGKPADAEAHFRLAIAEAEKMDAKDPKLPISLNNLANCLRMQGKYAEAETHYKRALEVKQKAVGPLHTDLIGIYENYAKMLRAAGREAEANKMDAHARAIFMKK</sequence>
<evidence type="ECO:0000256" key="3">
    <source>
        <dbReference type="PROSITE-ProRule" id="PRU00339"/>
    </source>
</evidence>
<name>A0A8J7P7F8_9BACT</name>